<evidence type="ECO:0008006" key="3">
    <source>
        <dbReference type="Google" id="ProtNLM"/>
    </source>
</evidence>
<reference evidence="1 2" key="1">
    <citation type="submission" date="2019-11" db="EMBL/GenBank/DDBJ databases">
        <title>Draft genome of Amycolatopsis RM579.</title>
        <authorList>
            <person name="Duangmal K."/>
            <person name="Mingma R."/>
        </authorList>
    </citation>
    <scope>NUCLEOTIDE SEQUENCE [LARGE SCALE GENOMIC DNA]</scope>
    <source>
        <strain evidence="1 2">RM579</strain>
    </source>
</reference>
<dbReference type="AlphaFoldDB" id="A0A6N7YM15"/>
<comment type="caution">
    <text evidence="1">The sequence shown here is derived from an EMBL/GenBank/DDBJ whole genome shotgun (WGS) entry which is preliminary data.</text>
</comment>
<dbReference type="Proteomes" id="UP000440096">
    <property type="component" value="Unassembled WGS sequence"/>
</dbReference>
<keyword evidence="2" id="KW-1185">Reference proteome</keyword>
<dbReference type="RefSeq" id="WP_154756198.1">
    <property type="nucleotide sequence ID" value="NZ_WMBA01000008.1"/>
</dbReference>
<accession>A0A6N7YM15</accession>
<name>A0A6N7YM15_9PSEU</name>
<evidence type="ECO:0000313" key="1">
    <source>
        <dbReference type="EMBL" id="MTD53987.1"/>
    </source>
</evidence>
<gene>
    <name evidence="1" type="ORF">GKO32_08340</name>
</gene>
<dbReference type="OrthoDB" id="4557122at2"/>
<protein>
    <recommendedName>
        <fullName evidence="3">Antitoxin</fullName>
    </recommendedName>
</protein>
<sequence>MRTTVELPEDLLRAAKSEAASRGESLKDFLARAVTHELGNLAPAGQRTRVRLPLVGSTRPGKVELTNAGIEAIFAAEDAEKHGSR</sequence>
<dbReference type="EMBL" id="WMBA01000008">
    <property type="protein sequence ID" value="MTD53987.1"/>
    <property type="molecule type" value="Genomic_DNA"/>
</dbReference>
<organism evidence="1 2">
    <name type="scientific">Amycolatopsis pithecellobii</name>
    <dbReference type="NCBI Taxonomy" id="664692"/>
    <lineage>
        <taxon>Bacteria</taxon>
        <taxon>Bacillati</taxon>
        <taxon>Actinomycetota</taxon>
        <taxon>Actinomycetes</taxon>
        <taxon>Pseudonocardiales</taxon>
        <taxon>Pseudonocardiaceae</taxon>
        <taxon>Amycolatopsis</taxon>
    </lineage>
</organism>
<proteinExistence type="predicted"/>
<evidence type="ECO:0000313" key="2">
    <source>
        <dbReference type="Proteomes" id="UP000440096"/>
    </source>
</evidence>